<comment type="subcellular location">
    <subcellularLocation>
        <location evidence="1 4">Bacterial flagellum basal body</location>
    </subcellularLocation>
</comment>
<evidence type="ECO:0000313" key="10">
    <source>
        <dbReference type="Proteomes" id="UP001499959"/>
    </source>
</evidence>
<comment type="subunit">
    <text evidence="4">The basal body constitutes a major portion of the flagellar organelle and consists of five rings (E,L,P,S, and M) mounted on a central rod. The rod consists of about 26 subunits of FlgG in the distal portion, and FlgB, FlgC and FlgF are thought to build up the proximal portion of the rod with about 6 subunits each.</text>
</comment>
<evidence type="ECO:0000259" key="6">
    <source>
        <dbReference type="Pfam" id="PF06429"/>
    </source>
</evidence>
<dbReference type="InterPro" id="IPR037925">
    <property type="entry name" value="FlgE/F/G-like"/>
</dbReference>
<dbReference type="InterPro" id="IPR053967">
    <property type="entry name" value="LlgE_F_G-like_D1"/>
</dbReference>
<evidence type="ECO:0000256" key="4">
    <source>
        <dbReference type="RuleBase" id="RU362116"/>
    </source>
</evidence>
<dbReference type="Gene3D" id="2.60.98.20">
    <property type="entry name" value="Flagellar hook protein FlgE"/>
    <property type="match status" value="1"/>
</dbReference>
<evidence type="ECO:0000259" key="7">
    <source>
        <dbReference type="Pfam" id="PF07559"/>
    </source>
</evidence>
<dbReference type="InterPro" id="IPR012836">
    <property type="entry name" value="FlgF"/>
</dbReference>
<organism evidence="9 10">
    <name type="scientific">Lysobacter hankyongensis</name>
    <dbReference type="NCBI Taxonomy" id="1176535"/>
    <lineage>
        <taxon>Bacteria</taxon>
        <taxon>Pseudomonadati</taxon>
        <taxon>Pseudomonadota</taxon>
        <taxon>Gammaproteobacteria</taxon>
        <taxon>Lysobacterales</taxon>
        <taxon>Lysobacteraceae</taxon>
        <taxon>Lysobacter</taxon>
    </lineage>
</organism>
<keyword evidence="9" id="KW-0969">Cilium</keyword>
<dbReference type="Pfam" id="PF22692">
    <property type="entry name" value="LlgE_F_G_D1"/>
    <property type="match status" value="1"/>
</dbReference>
<feature type="domain" description="Flagellar hook protein FlgE D2" evidence="7">
    <location>
        <begin position="160"/>
        <end position="269"/>
    </location>
</feature>
<keyword evidence="9" id="KW-0282">Flagellum</keyword>
<dbReference type="PROSITE" id="PS00588">
    <property type="entry name" value="FLAGELLA_BB_ROD"/>
    <property type="match status" value="1"/>
</dbReference>
<dbReference type="PANTHER" id="PTHR30435:SF1">
    <property type="entry name" value="FLAGELLAR HOOK PROTEIN FLGE"/>
    <property type="match status" value="1"/>
</dbReference>
<evidence type="ECO:0000259" key="8">
    <source>
        <dbReference type="Pfam" id="PF22692"/>
    </source>
</evidence>
<dbReference type="NCBIfam" id="TIGR02490">
    <property type="entry name" value="flgF"/>
    <property type="match status" value="1"/>
</dbReference>
<sequence length="391" mass="40961">MFQALFNSLSGLFSFSRSLNTVSNNVANMNTPGFRGSDSFFSNIGGGRGTRISGEGLRTQSGDIRQTGNATDLAIEGDGYFILTDLAGNLHYTRAGQFRFDNDGFLVDSVNGYRVMAYDQTGNLAPIDLDNYRSIPAVATTNVRISGNIAAVAAGSPVQTSTVNNIRVFDAQGGSHNLTATFTSNSAVTPGSFLVRITNDAGTQIGTGEVRFDAGGTLVAGFNTVAIALPVAGGTTQAITMNFGTPGALDGMTSLSGLASNLTSRVVDGHGVLGATEIKFNERGILELIYSASERRDGPQIALATFPNEASLSLDGGRLISGATISDVNYGRPTQSGFGRIAGGSLEMSNVDLTQEFADMIIIQRGYQASSRVMSVSNEMLEQLYNSTRGG</sequence>
<dbReference type="Pfam" id="PF07559">
    <property type="entry name" value="FlgE_D2"/>
    <property type="match status" value="1"/>
</dbReference>
<dbReference type="InterPro" id="IPR010930">
    <property type="entry name" value="Flg_bb/hook_C_dom"/>
</dbReference>
<evidence type="ECO:0000256" key="1">
    <source>
        <dbReference type="ARBA" id="ARBA00004117"/>
    </source>
</evidence>
<accession>A0ABP9CCD5</accession>
<evidence type="ECO:0000256" key="2">
    <source>
        <dbReference type="ARBA" id="ARBA00009677"/>
    </source>
</evidence>
<feature type="domain" description="Flagellar basal-body/hook protein C-terminal" evidence="6">
    <location>
        <begin position="343"/>
        <end position="384"/>
    </location>
</feature>
<name>A0ABP9CCD5_9GAMM</name>
<proteinExistence type="inferred from homology"/>
<dbReference type="InterPro" id="IPR019776">
    <property type="entry name" value="Flagellar_basal_body_rod_CS"/>
</dbReference>
<dbReference type="Proteomes" id="UP001499959">
    <property type="component" value="Unassembled WGS sequence"/>
</dbReference>
<keyword evidence="10" id="KW-1185">Reference proteome</keyword>
<dbReference type="SUPFAM" id="SSF117143">
    <property type="entry name" value="Flagellar hook protein flgE"/>
    <property type="match status" value="1"/>
</dbReference>
<dbReference type="InterPro" id="IPR001444">
    <property type="entry name" value="Flag_bb_rod_N"/>
</dbReference>
<dbReference type="PANTHER" id="PTHR30435">
    <property type="entry name" value="FLAGELLAR PROTEIN"/>
    <property type="match status" value="1"/>
</dbReference>
<feature type="domain" description="Flagellar hook protein FlgE/F/G-like D1" evidence="8">
    <location>
        <begin position="74"/>
        <end position="145"/>
    </location>
</feature>
<reference evidence="10" key="1">
    <citation type="journal article" date="2019" name="Int. J. Syst. Evol. Microbiol.">
        <title>The Global Catalogue of Microorganisms (GCM) 10K type strain sequencing project: providing services to taxonomists for standard genome sequencing and annotation.</title>
        <authorList>
            <consortium name="The Broad Institute Genomics Platform"/>
            <consortium name="The Broad Institute Genome Sequencing Center for Infectious Disease"/>
            <person name="Wu L."/>
            <person name="Ma J."/>
        </authorList>
    </citation>
    <scope>NUCLEOTIDE SEQUENCE [LARGE SCALE GENOMIC DNA]</scope>
    <source>
        <strain evidence="10">JCM 18204</strain>
    </source>
</reference>
<protein>
    <recommendedName>
        <fullName evidence="4">Flagellar basal-body rod protein FlgF</fullName>
    </recommendedName>
</protein>
<dbReference type="InterPro" id="IPR011491">
    <property type="entry name" value="FlgE_D2"/>
</dbReference>
<evidence type="ECO:0000313" key="9">
    <source>
        <dbReference type="EMBL" id="GAA4807968.1"/>
    </source>
</evidence>
<gene>
    <name evidence="9" type="ORF">GCM10023307_38470</name>
</gene>
<dbReference type="RefSeq" id="WP_345304995.1">
    <property type="nucleotide sequence ID" value="NZ_BAABJE010000030.1"/>
</dbReference>
<dbReference type="InterPro" id="IPR037058">
    <property type="entry name" value="Falgellar_hook_FlgE_sf"/>
</dbReference>
<comment type="caution">
    <text evidence="9">The sequence shown here is derived from an EMBL/GenBank/DDBJ whole genome shotgun (WGS) entry which is preliminary data.</text>
</comment>
<evidence type="ECO:0000259" key="5">
    <source>
        <dbReference type="Pfam" id="PF00460"/>
    </source>
</evidence>
<dbReference type="NCBIfam" id="TIGR03506">
    <property type="entry name" value="FlgEFG_subfam"/>
    <property type="match status" value="1"/>
</dbReference>
<keyword evidence="9" id="KW-0966">Cell projection</keyword>
<dbReference type="EMBL" id="BAABJE010000030">
    <property type="protein sequence ID" value="GAA4807968.1"/>
    <property type="molecule type" value="Genomic_DNA"/>
</dbReference>
<dbReference type="Pfam" id="PF06429">
    <property type="entry name" value="Flg_bbr_C"/>
    <property type="match status" value="1"/>
</dbReference>
<dbReference type="InterPro" id="IPR020013">
    <property type="entry name" value="Flagellar_FlgE/F/G"/>
</dbReference>
<dbReference type="Pfam" id="PF00460">
    <property type="entry name" value="Flg_bb_rod"/>
    <property type="match status" value="1"/>
</dbReference>
<keyword evidence="3 4" id="KW-0975">Bacterial flagellum</keyword>
<comment type="similarity">
    <text evidence="2 4">Belongs to the flagella basal body rod proteins family.</text>
</comment>
<feature type="domain" description="Flagellar basal body rod protein N-terminal" evidence="5">
    <location>
        <begin position="8"/>
        <end position="35"/>
    </location>
</feature>
<evidence type="ECO:0000256" key="3">
    <source>
        <dbReference type="ARBA" id="ARBA00023143"/>
    </source>
</evidence>